<dbReference type="Proteomes" id="UP000799118">
    <property type="component" value="Unassembled WGS sequence"/>
</dbReference>
<proteinExistence type="predicted"/>
<dbReference type="AlphaFoldDB" id="A0A6A4GVM6"/>
<reference evidence="1" key="1">
    <citation type="journal article" date="2019" name="Environ. Microbiol.">
        <title>Fungal ecological strategies reflected in gene transcription - a case study of two litter decomposers.</title>
        <authorList>
            <person name="Barbi F."/>
            <person name="Kohler A."/>
            <person name="Barry K."/>
            <person name="Baskaran P."/>
            <person name="Daum C."/>
            <person name="Fauchery L."/>
            <person name="Ihrmark K."/>
            <person name="Kuo A."/>
            <person name="LaButti K."/>
            <person name="Lipzen A."/>
            <person name="Morin E."/>
            <person name="Grigoriev I.V."/>
            <person name="Henrissat B."/>
            <person name="Lindahl B."/>
            <person name="Martin F."/>
        </authorList>
    </citation>
    <scope>NUCLEOTIDE SEQUENCE</scope>
    <source>
        <strain evidence="1">JB14</strain>
    </source>
</reference>
<protein>
    <submittedName>
        <fullName evidence="1">Uncharacterized protein</fullName>
    </submittedName>
</protein>
<evidence type="ECO:0000313" key="2">
    <source>
        <dbReference type="Proteomes" id="UP000799118"/>
    </source>
</evidence>
<dbReference type="OrthoDB" id="2952911at2759"/>
<name>A0A6A4GVM6_9AGAR</name>
<evidence type="ECO:0000313" key="1">
    <source>
        <dbReference type="EMBL" id="KAE9389105.1"/>
    </source>
</evidence>
<keyword evidence="2" id="KW-1185">Reference proteome</keyword>
<sequence length="122" mass="14722">MPRKRMDSAIYKSEWTEEQKNADKAKSHCLANRQYRRKYKEAEKGEEQIAKLERPSLSEEQMVIAKEKQRGYNSDYYLRHSEDILDRQMKKRAQAYVKKHGESAFWSNYPHRKIKPRKSNNL</sequence>
<accession>A0A6A4GVM6</accession>
<organism evidence="1 2">
    <name type="scientific">Gymnopus androsaceus JB14</name>
    <dbReference type="NCBI Taxonomy" id="1447944"/>
    <lineage>
        <taxon>Eukaryota</taxon>
        <taxon>Fungi</taxon>
        <taxon>Dikarya</taxon>
        <taxon>Basidiomycota</taxon>
        <taxon>Agaricomycotina</taxon>
        <taxon>Agaricomycetes</taxon>
        <taxon>Agaricomycetidae</taxon>
        <taxon>Agaricales</taxon>
        <taxon>Marasmiineae</taxon>
        <taxon>Omphalotaceae</taxon>
        <taxon>Gymnopus</taxon>
    </lineage>
</organism>
<dbReference type="EMBL" id="ML769712">
    <property type="protein sequence ID" value="KAE9389105.1"/>
    <property type="molecule type" value="Genomic_DNA"/>
</dbReference>
<gene>
    <name evidence="1" type="ORF">BT96DRAFT_947120</name>
</gene>